<accession>A0A645GVL6</accession>
<comment type="caution">
    <text evidence="8">The sequence shown here is derived from an EMBL/GenBank/DDBJ whole genome shotgun (WGS) entry which is preliminary data.</text>
</comment>
<evidence type="ECO:0000256" key="1">
    <source>
        <dbReference type="ARBA" id="ARBA00004651"/>
    </source>
</evidence>
<name>A0A645GVL6_9ZZZZ</name>
<dbReference type="EMBL" id="VSSQ01081480">
    <property type="protein sequence ID" value="MPN30380.1"/>
    <property type="molecule type" value="Genomic_DNA"/>
</dbReference>
<reference evidence="8" key="1">
    <citation type="submission" date="2019-08" db="EMBL/GenBank/DDBJ databases">
        <authorList>
            <person name="Kucharzyk K."/>
            <person name="Murdoch R.W."/>
            <person name="Higgins S."/>
            <person name="Loffler F."/>
        </authorList>
    </citation>
    <scope>NUCLEOTIDE SEQUENCE</scope>
</reference>
<feature type="domain" description="MotA/TolQ/ExbB proton channel" evidence="7">
    <location>
        <begin position="1"/>
        <end position="37"/>
    </location>
</feature>
<keyword evidence="4 6" id="KW-1133">Transmembrane helix</keyword>
<organism evidence="8">
    <name type="scientific">bioreactor metagenome</name>
    <dbReference type="NCBI Taxonomy" id="1076179"/>
    <lineage>
        <taxon>unclassified sequences</taxon>
        <taxon>metagenomes</taxon>
        <taxon>ecological metagenomes</taxon>
    </lineage>
</organism>
<keyword evidence="5 6" id="KW-0472">Membrane</keyword>
<dbReference type="GO" id="GO:0005886">
    <property type="term" value="C:plasma membrane"/>
    <property type="evidence" value="ECO:0007669"/>
    <property type="project" value="UniProtKB-SubCell"/>
</dbReference>
<evidence type="ECO:0000256" key="6">
    <source>
        <dbReference type="SAM" id="Phobius"/>
    </source>
</evidence>
<keyword evidence="3 6" id="KW-0812">Transmembrane</keyword>
<sequence>MKVALITTVGGLIVALILQVIYNYILSKMEGILNKMEDASITFLDQVIKYNVKYKNL</sequence>
<gene>
    <name evidence="8" type="ORF">SDC9_177851</name>
</gene>
<comment type="subcellular location">
    <subcellularLocation>
        <location evidence="1">Cell membrane</location>
        <topology evidence="1">Multi-pass membrane protein</topology>
    </subcellularLocation>
</comment>
<protein>
    <recommendedName>
        <fullName evidence="7">MotA/TolQ/ExbB proton channel domain-containing protein</fullName>
    </recommendedName>
</protein>
<evidence type="ECO:0000259" key="7">
    <source>
        <dbReference type="Pfam" id="PF01618"/>
    </source>
</evidence>
<proteinExistence type="predicted"/>
<evidence type="ECO:0000256" key="4">
    <source>
        <dbReference type="ARBA" id="ARBA00022989"/>
    </source>
</evidence>
<keyword evidence="2" id="KW-1003">Cell membrane</keyword>
<evidence type="ECO:0000313" key="8">
    <source>
        <dbReference type="EMBL" id="MPN30380.1"/>
    </source>
</evidence>
<feature type="transmembrane region" description="Helical" evidence="6">
    <location>
        <begin position="6"/>
        <end position="26"/>
    </location>
</feature>
<evidence type="ECO:0000256" key="3">
    <source>
        <dbReference type="ARBA" id="ARBA00022692"/>
    </source>
</evidence>
<dbReference type="Pfam" id="PF01618">
    <property type="entry name" value="MotA_ExbB"/>
    <property type="match status" value="1"/>
</dbReference>
<dbReference type="InterPro" id="IPR002898">
    <property type="entry name" value="MotA_ExbB_proton_chnl"/>
</dbReference>
<dbReference type="AlphaFoldDB" id="A0A645GVL6"/>
<evidence type="ECO:0000256" key="5">
    <source>
        <dbReference type="ARBA" id="ARBA00023136"/>
    </source>
</evidence>
<evidence type="ECO:0000256" key="2">
    <source>
        <dbReference type="ARBA" id="ARBA00022475"/>
    </source>
</evidence>